<dbReference type="AlphaFoldDB" id="A0AAE4V6K7"/>
<name>A0AAE4V6K7_9NOCA</name>
<dbReference type="EMBL" id="JAWLUP010000206">
    <property type="protein sequence ID" value="MDV7268743.1"/>
    <property type="molecule type" value="Genomic_DNA"/>
</dbReference>
<gene>
    <name evidence="1" type="ORF">R4315_29950</name>
</gene>
<feature type="non-terminal residue" evidence="1">
    <location>
        <position position="1"/>
    </location>
</feature>
<sequence>EQVIEGLVRGYVRIATEATDLLAVSVTEALNLPASAAERNRRVRQDDLAEWVKWLRISRSEVTEADALALVNAVRTALNDLVRIPHLSRHAEFPDELVACSLNALLNTPMPSARSGRRRDE</sequence>
<comment type="caution">
    <text evidence="1">The sequence shown here is derived from an EMBL/GenBank/DDBJ whole genome shotgun (WGS) entry which is preliminary data.</text>
</comment>
<organism evidence="1 2">
    <name type="scientific">Rhodococcus oxybenzonivorans</name>
    <dbReference type="NCBI Taxonomy" id="1990687"/>
    <lineage>
        <taxon>Bacteria</taxon>
        <taxon>Bacillati</taxon>
        <taxon>Actinomycetota</taxon>
        <taxon>Actinomycetes</taxon>
        <taxon>Mycobacteriales</taxon>
        <taxon>Nocardiaceae</taxon>
        <taxon>Rhodococcus</taxon>
    </lineage>
</organism>
<reference evidence="1" key="1">
    <citation type="submission" date="2023-10" db="EMBL/GenBank/DDBJ databases">
        <title>Development of a sustainable strategy for remediation of hydrocarbon-contaminated territories based on the waste exchange concept.</title>
        <authorList>
            <person name="Krivoruchko A."/>
        </authorList>
    </citation>
    <scope>NUCLEOTIDE SEQUENCE</scope>
    <source>
        <strain evidence="1">IEGM 68</strain>
    </source>
</reference>
<evidence type="ECO:0000313" key="1">
    <source>
        <dbReference type="EMBL" id="MDV7268743.1"/>
    </source>
</evidence>
<protein>
    <submittedName>
        <fullName evidence="1">TetR family transcriptional regulator</fullName>
    </submittedName>
</protein>
<evidence type="ECO:0000313" key="2">
    <source>
        <dbReference type="Proteomes" id="UP001185863"/>
    </source>
</evidence>
<proteinExistence type="predicted"/>
<dbReference type="Gene3D" id="1.10.357.10">
    <property type="entry name" value="Tetracycline Repressor, domain 2"/>
    <property type="match status" value="1"/>
</dbReference>
<dbReference type="Proteomes" id="UP001185863">
    <property type="component" value="Unassembled WGS sequence"/>
</dbReference>
<accession>A0AAE4V6K7</accession>